<sequence length="379" mass="43207">MKSDNKIVYVTTNESWGGSEELWSRSAKGFIEKGYQVVYASKYKHNNITQLNGTHYLFKDRFKTSLIKRALNKLLPDCFKVEDVIAEMLKKEKPVLVILSQGNNIDKDDIMKCCRDLKIPYVTMTQLVTEFHFLSITAENLSKLQDDYLFAAANYFVSEKNLRLNNLMLALQPTNAEIINSPLIIKREEIPVYPLTSEVFKIGLIGRIECFHKGYDLLLQLAAMEKWKSRPVEFNVYGDGPHTNVLAENIALLGISNVKLKGYKKSIEIWADNHILFMPSRMEGMSLALIEAMYCKRAAVVTDVGDAARLIKNDFNGFVAETASVASLDHALENGWQQRHRWRQMGENASSYLTENYDAVNAAEHFNNKILHLLNNVIN</sequence>
<dbReference type="Proteomes" id="UP000429232">
    <property type="component" value="Chromosome"/>
</dbReference>
<keyword evidence="3" id="KW-1185">Reference proteome</keyword>
<protein>
    <submittedName>
        <fullName evidence="2">Glycosyltransferase family 4 protein</fullName>
    </submittedName>
</protein>
<dbReference type="PANTHER" id="PTHR12526">
    <property type="entry name" value="GLYCOSYLTRANSFERASE"/>
    <property type="match status" value="1"/>
</dbReference>
<evidence type="ECO:0000313" key="2">
    <source>
        <dbReference type="EMBL" id="QQL50200.1"/>
    </source>
</evidence>
<proteinExistence type="predicted"/>
<feature type="domain" description="Glycosyl transferase family 1" evidence="1">
    <location>
        <begin position="195"/>
        <end position="349"/>
    </location>
</feature>
<accession>A0A6I4HW47</accession>
<dbReference type="KEGG" id="mgik:GO620_001740"/>
<dbReference type="GO" id="GO:0016740">
    <property type="term" value="F:transferase activity"/>
    <property type="evidence" value="ECO:0007669"/>
    <property type="project" value="UniProtKB-KW"/>
</dbReference>
<organism evidence="2 3">
    <name type="scientific">Mucilaginibacter ginkgonis</name>
    <dbReference type="NCBI Taxonomy" id="2682091"/>
    <lineage>
        <taxon>Bacteria</taxon>
        <taxon>Pseudomonadati</taxon>
        <taxon>Bacteroidota</taxon>
        <taxon>Sphingobacteriia</taxon>
        <taxon>Sphingobacteriales</taxon>
        <taxon>Sphingobacteriaceae</taxon>
        <taxon>Mucilaginibacter</taxon>
    </lineage>
</organism>
<dbReference type="AlphaFoldDB" id="A0A6I4HW47"/>
<dbReference type="Gene3D" id="3.40.50.2000">
    <property type="entry name" value="Glycogen Phosphorylase B"/>
    <property type="match status" value="2"/>
</dbReference>
<dbReference type="EMBL" id="CP066775">
    <property type="protein sequence ID" value="QQL50200.1"/>
    <property type="molecule type" value="Genomic_DNA"/>
</dbReference>
<dbReference type="CDD" id="cd03801">
    <property type="entry name" value="GT4_PimA-like"/>
    <property type="match status" value="1"/>
</dbReference>
<gene>
    <name evidence="2" type="ORF">GO620_001740</name>
</gene>
<evidence type="ECO:0000313" key="3">
    <source>
        <dbReference type="Proteomes" id="UP000429232"/>
    </source>
</evidence>
<dbReference type="InterPro" id="IPR001296">
    <property type="entry name" value="Glyco_trans_1"/>
</dbReference>
<dbReference type="RefSeq" id="WP_157522808.1">
    <property type="nucleotide sequence ID" value="NZ_CP066775.1"/>
</dbReference>
<dbReference type="SUPFAM" id="SSF53756">
    <property type="entry name" value="UDP-Glycosyltransferase/glycogen phosphorylase"/>
    <property type="match status" value="1"/>
</dbReference>
<name>A0A6I4HW47_9SPHI</name>
<keyword evidence="2" id="KW-0808">Transferase</keyword>
<reference evidence="2 3" key="1">
    <citation type="submission" date="2020-12" db="EMBL/GenBank/DDBJ databases">
        <title>HMF7856_wgs.fasta genome submission.</title>
        <authorList>
            <person name="Kang H."/>
            <person name="Kim H."/>
            <person name="Joh K."/>
        </authorList>
    </citation>
    <scope>NUCLEOTIDE SEQUENCE [LARGE SCALE GENOMIC DNA]</scope>
    <source>
        <strain evidence="2 3">HMF7856</strain>
    </source>
</reference>
<evidence type="ECO:0000259" key="1">
    <source>
        <dbReference type="Pfam" id="PF00534"/>
    </source>
</evidence>
<dbReference type="Pfam" id="PF00534">
    <property type="entry name" value="Glycos_transf_1"/>
    <property type="match status" value="1"/>
</dbReference>